<keyword evidence="6" id="KW-0175">Coiled coil</keyword>
<sequence>MKRRFRFAAALGGLALVATACGEAPDEENDTATNGEEEGADFEACMVTDEGGVDDKSFNESAWNGLQNAVDAGVINEDPSLAESNSPSDFEPNLRSMVDQDCGLIVTVGFALADATQQFAEDNPDEQFAIVDFIYEEEIDNVKPLVFNTHEAAFLAGYVAAGYTETGTVGTWGGANIPTVTIFMDGFWDGVQHYNEVKDEDVEVVGWDKEEQDGQFVGDFSDTTLALQISENLIDAGADVLLPVAGPLGEQAAIAARDDGDSVVIWVDVDGYEAAPEYSDLMLTSVEKGISVAVEEAASAAAAGEFSNEPFVGTLENDGVGLSPYYDYEDELSDELKSEVEELREQIISGELTVESDAAF</sequence>
<dbReference type="EMBL" id="QMIG01000003">
    <property type="protein sequence ID" value="RAW17365.1"/>
    <property type="molecule type" value="Genomic_DNA"/>
</dbReference>
<evidence type="ECO:0000313" key="10">
    <source>
        <dbReference type="Proteomes" id="UP000250462"/>
    </source>
</evidence>
<evidence type="ECO:0000259" key="8">
    <source>
        <dbReference type="Pfam" id="PF02608"/>
    </source>
</evidence>
<evidence type="ECO:0000256" key="1">
    <source>
        <dbReference type="ARBA" id="ARBA00004236"/>
    </source>
</evidence>
<dbReference type="PROSITE" id="PS51257">
    <property type="entry name" value="PROKAR_LIPOPROTEIN"/>
    <property type="match status" value="1"/>
</dbReference>
<evidence type="ECO:0000256" key="5">
    <source>
        <dbReference type="ARBA" id="ARBA00023288"/>
    </source>
</evidence>
<dbReference type="InterPro" id="IPR050957">
    <property type="entry name" value="BMP_lipoprotein"/>
</dbReference>
<organism evidence="9 10">
    <name type="scientific">Phytoactinopolyspora halophila</name>
    <dbReference type="NCBI Taxonomy" id="1981511"/>
    <lineage>
        <taxon>Bacteria</taxon>
        <taxon>Bacillati</taxon>
        <taxon>Actinomycetota</taxon>
        <taxon>Actinomycetes</taxon>
        <taxon>Jiangellales</taxon>
        <taxon>Jiangellaceae</taxon>
        <taxon>Phytoactinopolyspora</taxon>
    </lineage>
</organism>
<dbReference type="Proteomes" id="UP000250462">
    <property type="component" value="Unassembled WGS sequence"/>
</dbReference>
<dbReference type="InterPro" id="IPR003760">
    <property type="entry name" value="PnrA-like"/>
</dbReference>
<dbReference type="PANTHER" id="PTHR34296:SF2">
    <property type="entry name" value="ABC TRANSPORTER GUANOSINE-BINDING PROTEIN NUPN"/>
    <property type="match status" value="1"/>
</dbReference>
<evidence type="ECO:0000256" key="6">
    <source>
        <dbReference type="SAM" id="Coils"/>
    </source>
</evidence>
<dbReference type="PANTHER" id="PTHR34296">
    <property type="entry name" value="TRANSCRIPTIONAL ACTIVATOR PROTEIN MED"/>
    <property type="match status" value="1"/>
</dbReference>
<comment type="caution">
    <text evidence="9">The sequence shown here is derived from an EMBL/GenBank/DDBJ whole genome shotgun (WGS) entry which is preliminary data.</text>
</comment>
<evidence type="ECO:0000256" key="7">
    <source>
        <dbReference type="SAM" id="SignalP"/>
    </source>
</evidence>
<evidence type="ECO:0000313" key="9">
    <source>
        <dbReference type="EMBL" id="RAW17365.1"/>
    </source>
</evidence>
<dbReference type="Pfam" id="PF02608">
    <property type="entry name" value="Bmp"/>
    <property type="match status" value="1"/>
</dbReference>
<evidence type="ECO:0000256" key="4">
    <source>
        <dbReference type="ARBA" id="ARBA00023136"/>
    </source>
</evidence>
<gene>
    <name evidence="9" type="ORF">DPM12_04870</name>
</gene>
<feature type="signal peptide" evidence="7">
    <location>
        <begin position="1"/>
        <end position="20"/>
    </location>
</feature>
<feature type="chain" id="PRO_5038530402" evidence="7">
    <location>
        <begin position="21"/>
        <end position="360"/>
    </location>
</feature>
<name>A0A329QYG3_9ACTN</name>
<dbReference type="RefSeq" id="WP_112257184.1">
    <property type="nucleotide sequence ID" value="NZ_QMIG01000003.1"/>
</dbReference>
<comment type="subcellular location">
    <subcellularLocation>
        <location evidence="1">Cell membrane</location>
    </subcellularLocation>
</comment>
<accession>A0A329QYG3</accession>
<dbReference type="OrthoDB" id="9784230at2"/>
<dbReference type="Gene3D" id="3.40.50.2300">
    <property type="match status" value="2"/>
</dbReference>
<proteinExistence type="predicted"/>
<keyword evidence="4" id="KW-0472">Membrane</keyword>
<evidence type="ECO:0000256" key="3">
    <source>
        <dbReference type="ARBA" id="ARBA00022729"/>
    </source>
</evidence>
<dbReference type="CDD" id="cd06354">
    <property type="entry name" value="PBP1_PrnA-like"/>
    <property type="match status" value="1"/>
</dbReference>
<protein>
    <submittedName>
        <fullName evidence="9">BMP family ABC transporter substrate-binding protein</fullName>
    </submittedName>
</protein>
<dbReference type="GO" id="GO:0005886">
    <property type="term" value="C:plasma membrane"/>
    <property type="evidence" value="ECO:0007669"/>
    <property type="project" value="UniProtKB-SubCell"/>
</dbReference>
<feature type="coiled-coil region" evidence="6">
    <location>
        <begin position="326"/>
        <end position="353"/>
    </location>
</feature>
<dbReference type="AlphaFoldDB" id="A0A329QYG3"/>
<evidence type="ECO:0000256" key="2">
    <source>
        <dbReference type="ARBA" id="ARBA00022475"/>
    </source>
</evidence>
<reference evidence="9 10" key="1">
    <citation type="submission" date="2018-06" db="EMBL/GenBank/DDBJ databases">
        <title>Phytoactinopolyspora halophila sp. nov., a novel halophilic actinomycete isolated from a saline soil in China.</title>
        <authorList>
            <person name="Tang S.-K."/>
        </authorList>
    </citation>
    <scope>NUCLEOTIDE SEQUENCE [LARGE SCALE GENOMIC DNA]</scope>
    <source>
        <strain evidence="9 10">YIM 96934</strain>
    </source>
</reference>
<keyword evidence="10" id="KW-1185">Reference proteome</keyword>
<keyword evidence="2" id="KW-1003">Cell membrane</keyword>
<feature type="domain" description="ABC transporter substrate-binding protein PnrA-like" evidence="8">
    <location>
        <begin position="44"/>
        <end position="356"/>
    </location>
</feature>
<keyword evidence="3 7" id="KW-0732">Signal</keyword>
<keyword evidence="5" id="KW-0449">Lipoprotein</keyword>